<accession>A0A1I7YA86</accession>
<evidence type="ECO:0000313" key="3">
    <source>
        <dbReference type="WBParaSite" id="L893_g14255.t1"/>
    </source>
</evidence>
<protein>
    <submittedName>
        <fullName evidence="3">TSNAXIP1_N domain-containing protein</fullName>
    </submittedName>
</protein>
<dbReference type="WBParaSite" id="L893_g14255.t1">
    <property type="protein sequence ID" value="L893_g14255.t1"/>
    <property type="gene ID" value="L893_g14255"/>
</dbReference>
<proteinExistence type="predicted"/>
<evidence type="ECO:0000256" key="1">
    <source>
        <dbReference type="SAM" id="MobiDB-lite"/>
    </source>
</evidence>
<sequence length="254" mass="28884">MVRPKQDVIKGCSNRSRKKAAKDTELISQFNEYESSLSEINWDLENGLIPPVFQEIRGFYAFIDAAANDFKSHADWILKQYEEMEQALSKYVSTPKGGRLKWDCPSGNALKKRKMDALKRMKLLFVKAIRSVVKSHWEHLSEAAKSQLESIYLADSTPEVEQIEANVEVLREQASSSGAGSVDRAELPRNPSVEELNAKRQRLHDEINNEKAEIERLEAEVALRRNCGSQVHPQLIHDVNPMLSDQRPPSELSK</sequence>
<organism evidence="2 3">
    <name type="scientific">Steinernema glaseri</name>
    <dbReference type="NCBI Taxonomy" id="37863"/>
    <lineage>
        <taxon>Eukaryota</taxon>
        <taxon>Metazoa</taxon>
        <taxon>Ecdysozoa</taxon>
        <taxon>Nematoda</taxon>
        <taxon>Chromadorea</taxon>
        <taxon>Rhabditida</taxon>
        <taxon>Tylenchina</taxon>
        <taxon>Panagrolaimomorpha</taxon>
        <taxon>Strongyloidoidea</taxon>
        <taxon>Steinernematidae</taxon>
        <taxon>Steinernema</taxon>
    </lineage>
</organism>
<keyword evidence="2" id="KW-1185">Reference proteome</keyword>
<feature type="region of interest" description="Disordered" evidence="1">
    <location>
        <begin position="172"/>
        <end position="199"/>
    </location>
</feature>
<reference evidence="3" key="1">
    <citation type="submission" date="2016-11" db="UniProtKB">
        <authorList>
            <consortium name="WormBaseParasite"/>
        </authorList>
    </citation>
    <scope>IDENTIFICATION</scope>
</reference>
<evidence type="ECO:0000313" key="2">
    <source>
        <dbReference type="Proteomes" id="UP000095287"/>
    </source>
</evidence>
<dbReference type="AlphaFoldDB" id="A0A1I7YA86"/>
<feature type="region of interest" description="Disordered" evidence="1">
    <location>
        <begin position="235"/>
        <end position="254"/>
    </location>
</feature>
<dbReference type="Proteomes" id="UP000095287">
    <property type="component" value="Unplaced"/>
</dbReference>
<name>A0A1I7YA86_9BILA</name>